<dbReference type="Proteomes" id="UP000256690">
    <property type="component" value="Unassembled WGS sequence"/>
</dbReference>
<keyword evidence="3" id="KW-1185">Reference proteome</keyword>
<evidence type="ECO:0000313" key="3">
    <source>
        <dbReference type="Proteomes" id="UP000256690"/>
    </source>
</evidence>
<dbReference type="EMBL" id="PVWQ01000006">
    <property type="protein sequence ID" value="RDW78940.1"/>
    <property type="molecule type" value="Genomic_DNA"/>
</dbReference>
<evidence type="ECO:0000313" key="2">
    <source>
        <dbReference type="EMBL" id="RDW78940.1"/>
    </source>
</evidence>
<protein>
    <submittedName>
        <fullName evidence="2">Uncharacterized protein</fullName>
    </submittedName>
</protein>
<dbReference type="RefSeq" id="XP_026603640.1">
    <property type="nucleotide sequence ID" value="XM_026747808.1"/>
</dbReference>
<dbReference type="GeneID" id="38116162"/>
<comment type="caution">
    <text evidence="2">The sequence shown here is derived from an EMBL/GenBank/DDBJ whole genome shotgun (WGS) entry which is preliminary data.</text>
</comment>
<name>A0A3D8RYK6_9EURO</name>
<accession>A0A3D8RYK6</accession>
<proteinExistence type="predicted"/>
<dbReference type="OrthoDB" id="4455117at2759"/>
<sequence>MESTAAPDVYFTLDGRGAVTAITINDREVIERKVLLDSELLPSWVIALHEMRASIVPNAMESCDVSPPPPGDHPSGFDGVCSTSADVERAANALDVQGLLQPHLESSASLGAEARTVDSGVDFPFDILPDSSETWDDLALFNLPAVPTSVPEVPDTSIPGASEPQNSHTDPSRNTQAMAGGLKRAQKLHRMLQALENHAVLGRDDHNREVESLYNGPQLPACESDGTMVHFASVLGSHSSISAAVGTIYGLLSWNIYGLEEDRLIREEGLSPYIAAKQMNQKMTSALRCRGKSNDWASDGRRAAKAVFGALKGTSISMQSFALILLAEVFSLDYLLKIAHFPALRVTFQEQFARIAQSRSAEWRVYLEHDYKVFDYHLFLSLKSHCIPVSQSAVQAT</sequence>
<organism evidence="2 3">
    <name type="scientific">Aspergillus mulundensis</name>
    <dbReference type="NCBI Taxonomy" id="1810919"/>
    <lineage>
        <taxon>Eukaryota</taxon>
        <taxon>Fungi</taxon>
        <taxon>Dikarya</taxon>
        <taxon>Ascomycota</taxon>
        <taxon>Pezizomycotina</taxon>
        <taxon>Eurotiomycetes</taxon>
        <taxon>Eurotiomycetidae</taxon>
        <taxon>Eurotiales</taxon>
        <taxon>Aspergillaceae</taxon>
        <taxon>Aspergillus</taxon>
        <taxon>Aspergillus subgen. Nidulantes</taxon>
    </lineage>
</organism>
<evidence type="ECO:0000256" key="1">
    <source>
        <dbReference type="SAM" id="MobiDB-lite"/>
    </source>
</evidence>
<feature type="region of interest" description="Disordered" evidence="1">
    <location>
        <begin position="151"/>
        <end position="178"/>
    </location>
</feature>
<feature type="compositionally biased region" description="Polar residues" evidence="1">
    <location>
        <begin position="163"/>
        <end position="177"/>
    </location>
</feature>
<reference evidence="2 3" key="1">
    <citation type="journal article" date="2018" name="IMA Fungus">
        <title>IMA Genome-F 9: Draft genome sequence of Annulohypoxylon stygium, Aspergillus mulundensis, Berkeleyomyces basicola (syn. Thielaviopsis basicola), Ceratocystis smalleyi, two Cercospora beticola strains, Coleophoma cylindrospora, Fusarium fracticaudum, Phialophora cf. hyalina, and Morchella septimelata.</title>
        <authorList>
            <person name="Wingfield B.D."/>
            <person name="Bills G.F."/>
            <person name="Dong Y."/>
            <person name="Huang W."/>
            <person name="Nel W.J."/>
            <person name="Swalarsk-Parry B.S."/>
            <person name="Vaghefi N."/>
            <person name="Wilken P.M."/>
            <person name="An Z."/>
            <person name="de Beer Z.W."/>
            <person name="De Vos L."/>
            <person name="Chen L."/>
            <person name="Duong T.A."/>
            <person name="Gao Y."/>
            <person name="Hammerbacher A."/>
            <person name="Kikkert J.R."/>
            <person name="Li Y."/>
            <person name="Li H."/>
            <person name="Li K."/>
            <person name="Li Q."/>
            <person name="Liu X."/>
            <person name="Ma X."/>
            <person name="Naidoo K."/>
            <person name="Pethybridge S.J."/>
            <person name="Sun J."/>
            <person name="Steenkamp E.T."/>
            <person name="van der Nest M.A."/>
            <person name="van Wyk S."/>
            <person name="Wingfield M.J."/>
            <person name="Xiong C."/>
            <person name="Yue Q."/>
            <person name="Zhang X."/>
        </authorList>
    </citation>
    <scope>NUCLEOTIDE SEQUENCE [LARGE SCALE GENOMIC DNA]</scope>
    <source>
        <strain evidence="2 3">DSM 5745</strain>
    </source>
</reference>
<dbReference type="AlphaFoldDB" id="A0A3D8RYK6"/>
<gene>
    <name evidence="2" type="ORF">DSM5745_05792</name>
</gene>